<comment type="subcellular location">
    <subcellularLocation>
        <location evidence="1">Golgi apparatus membrane</location>
        <topology evidence="1">Single-pass type II membrane protein</topology>
    </subcellularLocation>
    <subcellularLocation>
        <location evidence="12">Golgi apparatus</location>
        <location evidence="12">Golgi stack membrane</location>
        <topology evidence="12">Single-pass type II membrane protein</topology>
    </subcellularLocation>
</comment>
<comment type="similarity">
    <text evidence="3 12">Belongs to the glycosyltransferase 10 family.</text>
</comment>
<dbReference type="FunFam" id="3.40.50.11660:FF:000002">
    <property type="entry name" value="Alpha-(1,3)-fucosyltransferase"/>
    <property type="match status" value="1"/>
</dbReference>
<dbReference type="Proteomes" id="UP000242188">
    <property type="component" value="Unassembled WGS sequence"/>
</dbReference>
<dbReference type="InterPro" id="IPR055270">
    <property type="entry name" value="Glyco_tran_10_C"/>
</dbReference>
<feature type="domain" description="Fucosyltransferase C-terminal" evidence="13">
    <location>
        <begin position="208"/>
        <end position="389"/>
    </location>
</feature>
<dbReference type="Pfam" id="PF17039">
    <property type="entry name" value="Glyco_tran_10_N"/>
    <property type="match status" value="1"/>
</dbReference>
<keyword evidence="8 12" id="KW-1133">Transmembrane helix</keyword>
<evidence type="ECO:0000256" key="12">
    <source>
        <dbReference type="RuleBase" id="RU003832"/>
    </source>
</evidence>
<evidence type="ECO:0000256" key="6">
    <source>
        <dbReference type="ARBA" id="ARBA00022692"/>
    </source>
</evidence>
<protein>
    <recommendedName>
        <fullName evidence="12">Fucosyltransferase</fullName>
        <ecNumber evidence="12">2.4.1.-</ecNumber>
    </recommendedName>
</protein>
<dbReference type="EMBL" id="NEDP02004795">
    <property type="protein sequence ID" value="OWF44375.1"/>
    <property type="molecule type" value="Genomic_DNA"/>
</dbReference>
<keyword evidence="16" id="KW-1185">Reference proteome</keyword>
<evidence type="ECO:0000313" key="15">
    <source>
        <dbReference type="EMBL" id="OWF44375.1"/>
    </source>
</evidence>
<keyword evidence="4 12" id="KW-0328">Glycosyltransferase</keyword>
<dbReference type="InterPro" id="IPR031481">
    <property type="entry name" value="Glyco_tran_10_N"/>
</dbReference>
<evidence type="ECO:0000256" key="11">
    <source>
        <dbReference type="ARBA" id="ARBA00023180"/>
    </source>
</evidence>
<feature type="transmembrane region" description="Helical" evidence="12">
    <location>
        <begin position="12"/>
        <end position="31"/>
    </location>
</feature>
<evidence type="ECO:0000256" key="10">
    <source>
        <dbReference type="ARBA" id="ARBA00023136"/>
    </source>
</evidence>
<keyword evidence="5 12" id="KW-0808">Transferase</keyword>
<keyword evidence="10 12" id="KW-0472">Membrane</keyword>
<evidence type="ECO:0000256" key="7">
    <source>
        <dbReference type="ARBA" id="ARBA00022968"/>
    </source>
</evidence>
<evidence type="ECO:0000256" key="5">
    <source>
        <dbReference type="ARBA" id="ARBA00022679"/>
    </source>
</evidence>
<evidence type="ECO:0000256" key="3">
    <source>
        <dbReference type="ARBA" id="ARBA00008919"/>
    </source>
</evidence>
<dbReference type="GO" id="GO:0008417">
    <property type="term" value="F:fucosyltransferase activity"/>
    <property type="evidence" value="ECO:0007669"/>
    <property type="project" value="InterPro"/>
</dbReference>
<gene>
    <name evidence="15" type="ORF">KP79_PYT01710</name>
</gene>
<reference evidence="15 16" key="1">
    <citation type="journal article" date="2017" name="Nat. Ecol. Evol.">
        <title>Scallop genome provides insights into evolution of bilaterian karyotype and development.</title>
        <authorList>
            <person name="Wang S."/>
            <person name="Zhang J."/>
            <person name="Jiao W."/>
            <person name="Li J."/>
            <person name="Xun X."/>
            <person name="Sun Y."/>
            <person name="Guo X."/>
            <person name="Huan P."/>
            <person name="Dong B."/>
            <person name="Zhang L."/>
            <person name="Hu X."/>
            <person name="Sun X."/>
            <person name="Wang J."/>
            <person name="Zhao C."/>
            <person name="Wang Y."/>
            <person name="Wang D."/>
            <person name="Huang X."/>
            <person name="Wang R."/>
            <person name="Lv J."/>
            <person name="Li Y."/>
            <person name="Zhang Z."/>
            <person name="Liu B."/>
            <person name="Lu W."/>
            <person name="Hui Y."/>
            <person name="Liang J."/>
            <person name="Zhou Z."/>
            <person name="Hou R."/>
            <person name="Li X."/>
            <person name="Liu Y."/>
            <person name="Li H."/>
            <person name="Ning X."/>
            <person name="Lin Y."/>
            <person name="Zhao L."/>
            <person name="Xing Q."/>
            <person name="Dou J."/>
            <person name="Li Y."/>
            <person name="Mao J."/>
            <person name="Guo H."/>
            <person name="Dou H."/>
            <person name="Li T."/>
            <person name="Mu C."/>
            <person name="Jiang W."/>
            <person name="Fu Q."/>
            <person name="Fu X."/>
            <person name="Miao Y."/>
            <person name="Liu J."/>
            <person name="Yu Q."/>
            <person name="Li R."/>
            <person name="Liao H."/>
            <person name="Li X."/>
            <person name="Kong Y."/>
            <person name="Jiang Z."/>
            <person name="Chourrout D."/>
            <person name="Li R."/>
            <person name="Bao Z."/>
        </authorList>
    </citation>
    <scope>NUCLEOTIDE SEQUENCE [LARGE SCALE GENOMIC DNA]</scope>
    <source>
        <strain evidence="15 16">PY_sf001</strain>
    </source>
</reference>
<dbReference type="Pfam" id="PF00852">
    <property type="entry name" value="Glyco_transf_10"/>
    <property type="match status" value="1"/>
</dbReference>
<dbReference type="EC" id="2.4.1.-" evidence="12"/>
<accession>A0A210Q6N8</accession>
<comment type="caution">
    <text evidence="15">The sequence shown here is derived from an EMBL/GenBank/DDBJ whole genome shotgun (WGS) entry which is preliminary data.</text>
</comment>
<evidence type="ECO:0000256" key="8">
    <source>
        <dbReference type="ARBA" id="ARBA00022989"/>
    </source>
</evidence>
<evidence type="ECO:0000256" key="2">
    <source>
        <dbReference type="ARBA" id="ARBA00004922"/>
    </source>
</evidence>
<keyword evidence="9 12" id="KW-0333">Golgi apparatus</keyword>
<evidence type="ECO:0000256" key="1">
    <source>
        <dbReference type="ARBA" id="ARBA00004323"/>
    </source>
</evidence>
<keyword evidence="6 12" id="KW-0812">Transmembrane</keyword>
<dbReference type="Gene3D" id="3.40.50.11660">
    <property type="entry name" value="Glycosyl transferase family 10, C-terminal domain"/>
    <property type="match status" value="1"/>
</dbReference>
<dbReference type="GO" id="GO:0032580">
    <property type="term" value="C:Golgi cisterna membrane"/>
    <property type="evidence" value="ECO:0007669"/>
    <property type="project" value="UniProtKB-SubCell"/>
</dbReference>
<organism evidence="15 16">
    <name type="scientific">Mizuhopecten yessoensis</name>
    <name type="common">Japanese scallop</name>
    <name type="synonym">Patinopecten yessoensis</name>
    <dbReference type="NCBI Taxonomy" id="6573"/>
    <lineage>
        <taxon>Eukaryota</taxon>
        <taxon>Metazoa</taxon>
        <taxon>Spiralia</taxon>
        <taxon>Lophotrochozoa</taxon>
        <taxon>Mollusca</taxon>
        <taxon>Bivalvia</taxon>
        <taxon>Autobranchia</taxon>
        <taxon>Pteriomorphia</taxon>
        <taxon>Pectinida</taxon>
        <taxon>Pectinoidea</taxon>
        <taxon>Pectinidae</taxon>
        <taxon>Mizuhopecten</taxon>
    </lineage>
</organism>
<dbReference type="PANTHER" id="PTHR48438:SF1">
    <property type="entry name" value="ALPHA-(1,3)-FUCOSYLTRANSFERASE C-RELATED"/>
    <property type="match status" value="1"/>
</dbReference>
<keyword evidence="7" id="KW-0735">Signal-anchor</keyword>
<dbReference type="OrthoDB" id="6085082at2759"/>
<dbReference type="InterPro" id="IPR001503">
    <property type="entry name" value="Glyco_trans_10"/>
</dbReference>
<name>A0A210Q6N8_MIZYE</name>
<dbReference type="InterPro" id="IPR038577">
    <property type="entry name" value="GT10-like_C_sf"/>
</dbReference>
<keyword evidence="11" id="KW-0325">Glycoprotein</keyword>
<dbReference type="SUPFAM" id="SSF53756">
    <property type="entry name" value="UDP-Glycosyltransferase/glycogen phosphorylase"/>
    <property type="match status" value="1"/>
</dbReference>
<proteinExistence type="inferred from homology"/>
<dbReference type="UniPathway" id="UPA00378"/>
<dbReference type="AlphaFoldDB" id="A0A210Q6N8"/>
<evidence type="ECO:0000256" key="4">
    <source>
        <dbReference type="ARBA" id="ARBA00022676"/>
    </source>
</evidence>
<dbReference type="PANTHER" id="PTHR48438">
    <property type="entry name" value="ALPHA-(1,3)-FUCOSYLTRANSFERASE C-RELATED"/>
    <property type="match status" value="1"/>
</dbReference>
<evidence type="ECO:0000259" key="14">
    <source>
        <dbReference type="Pfam" id="PF17039"/>
    </source>
</evidence>
<evidence type="ECO:0000313" key="16">
    <source>
        <dbReference type="Proteomes" id="UP000242188"/>
    </source>
</evidence>
<comment type="pathway">
    <text evidence="2">Protein modification; protein glycosylation.</text>
</comment>
<dbReference type="GO" id="GO:0000139">
    <property type="term" value="C:Golgi membrane"/>
    <property type="evidence" value="ECO:0007669"/>
    <property type="project" value="UniProtKB-SubCell"/>
</dbReference>
<evidence type="ECO:0000259" key="13">
    <source>
        <dbReference type="Pfam" id="PF00852"/>
    </source>
</evidence>
<evidence type="ECO:0000256" key="9">
    <source>
        <dbReference type="ARBA" id="ARBA00023034"/>
    </source>
</evidence>
<sequence length="403" mass="47244">MRHRCMKSIISGSVCFIISYAVWFAMIKAMWQQPDAKTFSKINAKSAKNGQYVGNTLLKKENSLGLNDLFLDIRNDIRKRRTGRILWYKPPNFQHIIDSERSMEFSTCGFPNSCSHVINPEFINSSDAVIFHGSVLPSVIPKRRKDQFWIFYTLESPKSVYPIRNEWRTQFDWMMTYRRDSDIFLPYGKIFRKQHEENMDLPEIMKGKEKEHPVAWLVSNCNARNGRQQYVNKMNNHVHIDVFGKCGAPLVASFKNTSIEAYKILSLKHKFYLSFENNHCTDYITEKLFNTYSRNVPLVPVVRGGALYNKILPNGTYINAADFKSPKDLADHLSYLNDHDEEYLKILREKLQYDVYNMVEVYHQSLCKICERIQDPSEQVKPNRRDVSSWIRNNTCTTVDDIR</sequence>
<feature type="domain" description="Fucosyltransferase N-terminal" evidence="14">
    <location>
        <begin position="85"/>
        <end position="188"/>
    </location>
</feature>